<protein>
    <recommendedName>
        <fullName evidence="1">J domain-containing protein</fullName>
    </recommendedName>
</protein>
<gene>
    <name evidence="2" type="ORF">RFI_21064</name>
</gene>
<dbReference type="SUPFAM" id="SSF46565">
    <property type="entry name" value="Chaperone J-domain"/>
    <property type="match status" value="1"/>
</dbReference>
<sequence>MLSSILEKIKNLKMHVYGYALIAEIEINDVLYTIYLRTKFSFTSKNHIDYNGNTISVFVDKVNLPSNSEAIKSILSGIGISFSKNNQPYIDSSSKSFINCDNLDFDEPYIGECAPIHLPASAEADAISFRERFYGLLQKSQTCYDYMRVKPSATIKEIKAVYQAFAKFYHPDLAPSINREFNANELKLINQAYTSCFIDGQPVKDQYDNYLKASVQLSNYHKSLFERFQELKPFSVKSIKDLLKNPNTIYMAEVKISSLQYSVYYAKLVGLPPELSELNGKNSANIYQNENKHLIIVNRLLAFSTAEDLKRHIENLHVVRKSGEIVIGGRRTTFDCKNMDFNLLIGRGVCVGKRELEGALVARLRNLEVRKSIVIAVGKYNDVEYEIKYTKIKTGSEDVIVDEIGHTFTINKVYIPDNSKELKKDLKKQIKGWTISCDDVNFDAGNNATENKCIIQKKQKETSKLPTSLPSDEPVQPTSVWNEAPNPLGLPISLPSDEPVQPTSVWSEAPNPLGLPISLPTDEPVQLNNLDIKPKISLLIRFLEQNQGKFSQRAKIKIFQDIDENELNILEEVYYKFILYPKTKSSNNHA</sequence>
<proteinExistence type="predicted"/>
<reference evidence="2 3" key="1">
    <citation type="journal article" date="2013" name="Curr. Biol.">
        <title>The Genome of the Foraminiferan Reticulomyxa filosa.</title>
        <authorList>
            <person name="Glockner G."/>
            <person name="Hulsmann N."/>
            <person name="Schleicher M."/>
            <person name="Noegel A.A."/>
            <person name="Eichinger L."/>
            <person name="Gallinger C."/>
            <person name="Pawlowski J."/>
            <person name="Sierra R."/>
            <person name="Euteneuer U."/>
            <person name="Pillet L."/>
            <person name="Moustafa A."/>
            <person name="Platzer M."/>
            <person name="Groth M."/>
            <person name="Szafranski K."/>
            <person name="Schliwa M."/>
        </authorList>
    </citation>
    <scope>NUCLEOTIDE SEQUENCE [LARGE SCALE GENOMIC DNA]</scope>
</reference>
<keyword evidence="3" id="KW-1185">Reference proteome</keyword>
<dbReference type="Pfam" id="PF00226">
    <property type="entry name" value="DnaJ"/>
    <property type="match status" value="1"/>
</dbReference>
<comment type="caution">
    <text evidence="2">The sequence shown here is derived from an EMBL/GenBank/DDBJ whole genome shotgun (WGS) entry which is preliminary data.</text>
</comment>
<evidence type="ECO:0000313" key="3">
    <source>
        <dbReference type="Proteomes" id="UP000023152"/>
    </source>
</evidence>
<accession>X6MS54</accession>
<dbReference type="InterPro" id="IPR001623">
    <property type="entry name" value="DnaJ_domain"/>
</dbReference>
<dbReference type="PANTHER" id="PTHR45432:SF2">
    <property type="entry name" value="CHAPERONE PROTEIN DNAJ 11, CHLOROPLASTIC"/>
    <property type="match status" value="1"/>
</dbReference>
<name>X6MS54_RETFI</name>
<dbReference type="PANTHER" id="PTHR45432">
    <property type="entry name" value="CHAPERONE PROTEIN DNAJ 11, CHLOROPLASTIC-LIKE"/>
    <property type="match status" value="1"/>
</dbReference>
<dbReference type="InterPro" id="IPR036869">
    <property type="entry name" value="J_dom_sf"/>
</dbReference>
<dbReference type="SMART" id="SM00271">
    <property type="entry name" value="DnaJ"/>
    <property type="match status" value="1"/>
</dbReference>
<organism evidence="2 3">
    <name type="scientific">Reticulomyxa filosa</name>
    <dbReference type="NCBI Taxonomy" id="46433"/>
    <lineage>
        <taxon>Eukaryota</taxon>
        <taxon>Sar</taxon>
        <taxon>Rhizaria</taxon>
        <taxon>Retaria</taxon>
        <taxon>Foraminifera</taxon>
        <taxon>Monothalamids</taxon>
        <taxon>Reticulomyxidae</taxon>
        <taxon>Reticulomyxa</taxon>
    </lineage>
</organism>
<evidence type="ECO:0000313" key="2">
    <source>
        <dbReference type="EMBL" id="ETO16292.1"/>
    </source>
</evidence>
<dbReference type="CDD" id="cd06257">
    <property type="entry name" value="DnaJ"/>
    <property type="match status" value="1"/>
</dbReference>
<evidence type="ECO:0000259" key="1">
    <source>
        <dbReference type="PROSITE" id="PS50076"/>
    </source>
</evidence>
<dbReference type="Proteomes" id="UP000023152">
    <property type="component" value="Unassembled WGS sequence"/>
</dbReference>
<dbReference type="AlphaFoldDB" id="X6MS54"/>
<dbReference type="PROSITE" id="PS50076">
    <property type="entry name" value="DNAJ_2"/>
    <property type="match status" value="1"/>
</dbReference>
<dbReference type="Gene3D" id="1.10.287.110">
    <property type="entry name" value="DnaJ domain"/>
    <property type="match status" value="1"/>
</dbReference>
<feature type="domain" description="J" evidence="1">
    <location>
        <begin position="142"/>
        <end position="211"/>
    </location>
</feature>
<dbReference type="EMBL" id="ASPP01018412">
    <property type="protein sequence ID" value="ETO16292.1"/>
    <property type="molecule type" value="Genomic_DNA"/>
</dbReference>